<dbReference type="GO" id="GO:0004493">
    <property type="term" value="F:methylmalonyl-CoA epimerase activity"/>
    <property type="evidence" value="ECO:0007669"/>
    <property type="project" value="TreeGrafter"/>
</dbReference>
<dbReference type="PROSITE" id="PS51819">
    <property type="entry name" value="VOC"/>
    <property type="match status" value="1"/>
</dbReference>
<dbReference type="RefSeq" id="WP_147111400.1">
    <property type="nucleotide sequence ID" value="NZ_BJVJ01000051.1"/>
</dbReference>
<name>A0A511DKL0_9PSEU</name>
<organism evidence="4 5">
    <name type="scientific">Pseudonocardia sulfidoxydans NBRC 16205</name>
    <dbReference type="NCBI Taxonomy" id="1223511"/>
    <lineage>
        <taxon>Bacteria</taxon>
        <taxon>Bacillati</taxon>
        <taxon>Actinomycetota</taxon>
        <taxon>Actinomycetes</taxon>
        <taxon>Pseudonocardiales</taxon>
        <taxon>Pseudonocardiaceae</taxon>
        <taxon>Pseudonocardia</taxon>
    </lineage>
</organism>
<evidence type="ECO:0000313" key="4">
    <source>
        <dbReference type="EMBL" id="GEL25359.1"/>
    </source>
</evidence>
<dbReference type="InterPro" id="IPR037523">
    <property type="entry name" value="VOC_core"/>
</dbReference>
<dbReference type="EMBL" id="BJVJ01000051">
    <property type="protein sequence ID" value="GEL25359.1"/>
    <property type="molecule type" value="Genomic_DNA"/>
</dbReference>
<accession>A0A511DKL0</accession>
<protein>
    <submittedName>
        <fullName evidence="4">Glyoxalase</fullName>
    </submittedName>
</protein>
<gene>
    <name evidence="4" type="ORF">PSU4_43130</name>
</gene>
<feature type="domain" description="VOC" evidence="3">
    <location>
        <begin position="5"/>
        <end position="150"/>
    </location>
</feature>
<keyword evidence="1" id="KW-0479">Metal-binding</keyword>
<sequence length="178" mass="19006">MTVRAIEHIGLTVPDLEQATTFFAEAFGAEHVYDMIDEALSGPAIESGLGVPAGATIEAIRMLRLGNGPNLELFTYSGVPQRDPAVPSDYGLQHFCVYVDDIDAAAARLEKAGGTLLSAPGELPGGDEGPGNRYVYARTPWGSTVELVTYPSPQAYESGTALRRWRPAPSADHTEQES</sequence>
<dbReference type="Pfam" id="PF00903">
    <property type="entry name" value="Glyoxalase"/>
    <property type="match status" value="1"/>
</dbReference>
<dbReference type="PANTHER" id="PTHR43048">
    <property type="entry name" value="METHYLMALONYL-COA EPIMERASE"/>
    <property type="match status" value="1"/>
</dbReference>
<evidence type="ECO:0000313" key="5">
    <source>
        <dbReference type="Proteomes" id="UP000321685"/>
    </source>
</evidence>
<evidence type="ECO:0000259" key="3">
    <source>
        <dbReference type="PROSITE" id="PS51819"/>
    </source>
</evidence>
<dbReference type="InterPro" id="IPR004360">
    <property type="entry name" value="Glyas_Fos-R_dOase_dom"/>
</dbReference>
<dbReference type="InterPro" id="IPR029068">
    <property type="entry name" value="Glyas_Bleomycin-R_OHBP_Dase"/>
</dbReference>
<dbReference type="SUPFAM" id="SSF54593">
    <property type="entry name" value="Glyoxalase/Bleomycin resistance protein/Dihydroxybiphenyl dioxygenase"/>
    <property type="match status" value="1"/>
</dbReference>
<dbReference type="AlphaFoldDB" id="A0A511DKL0"/>
<dbReference type="PANTHER" id="PTHR43048:SF6">
    <property type="entry name" value="BLR8189 PROTEIN"/>
    <property type="match status" value="1"/>
</dbReference>
<dbReference type="GO" id="GO:0046872">
    <property type="term" value="F:metal ion binding"/>
    <property type="evidence" value="ECO:0007669"/>
    <property type="project" value="UniProtKB-KW"/>
</dbReference>
<dbReference type="CDD" id="cd16361">
    <property type="entry name" value="VOC_ShValD_like"/>
    <property type="match status" value="1"/>
</dbReference>
<proteinExistence type="predicted"/>
<dbReference type="Proteomes" id="UP000321685">
    <property type="component" value="Unassembled WGS sequence"/>
</dbReference>
<feature type="region of interest" description="Disordered" evidence="2">
    <location>
        <begin position="158"/>
        <end position="178"/>
    </location>
</feature>
<dbReference type="InterPro" id="IPR051785">
    <property type="entry name" value="MMCE/EMCE_epimerase"/>
</dbReference>
<evidence type="ECO:0000256" key="2">
    <source>
        <dbReference type="SAM" id="MobiDB-lite"/>
    </source>
</evidence>
<comment type="caution">
    <text evidence="4">The sequence shown here is derived from an EMBL/GenBank/DDBJ whole genome shotgun (WGS) entry which is preliminary data.</text>
</comment>
<dbReference type="Gene3D" id="3.10.180.10">
    <property type="entry name" value="2,3-Dihydroxybiphenyl 1,2-Dioxygenase, domain 1"/>
    <property type="match status" value="1"/>
</dbReference>
<dbReference type="GO" id="GO:0046491">
    <property type="term" value="P:L-methylmalonyl-CoA metabolic process"/>
    <property type="evidence" value="ECO:0007669"/>
    <property type="project" value="TreeGrafter"/>
</dbReference>
<keyword evidence="5" id="KW-1185">Reference proteome</keyword>
<reference evidence="4 5" key="1">
    <citation type="submission" date="2019-07" db="EMBL/GenBank/DDBJ databases">
        <title>Whole genome shotgun sequence of Pseudonocardia sulfidoxydans NBRC 16205.</title>
        <authorList>
            <person name="Hosoyama A."/>
            <person name="Uohara A."/>
            <person name="Ohji S."/>
            <person name="Ichikawa N."/>
        </authorList>
    </citation>
    <scope>NUCLEOTIDE SEQUENCE [LARGE SCALE GENOMIC DNA]</scope>
    <source>
        <strain evidence="4 5">NBRC 16205</strain>
    </source>
</reference>
<evidence type="ECO:0000256" key="1">
    <source>
        <dbReference type="ARBA" id="ARBA00022723"/>
    </source>
</evidence>
<dbReference type="OrthoDB" id="2613830at2"/>